<gene>
    <name evidence="1" type="ORF">H9N25_04880</name>
</gene>
<keyword evidence="2" id="KW-1185">Reference proteome</keyword>
<protein>
    <recommendedName>
        <fullName evidence="3">Outer membrane protein beta-barrel domain-containing protein</fullName>
    </recommendedName>
</protein>
<dbReference type="EMBL" id="CP061171">
    <property type="protein sequence ID" value="QNR85795.1"/>
    <property type="molecule type" value="Genomic_DNA"/>
</dbReference>
<proteinExistence type="predicted"/>
<name>A0ABX6TLL9_9SPHI</name>
<evidence type="ECO:0000313" key="2">
    <source>
        <dbReference type="Proteomes" id="UP000516439"/>
    </source>
</evidence>
<dbReference type="Proteomes" id="UP000516439">
    <property type="component" value="Chromosome"/>
</dbReference>
<dbReference type="RefSeq" id="WP_190328131.1">
    <property type="nucleotide sequence ID" value="NZ_CP061171.1"/>
</dbReference>
<evidence type="ECO:0000313" key="1">
    <source>
        <dbReference type="EMBL" id="QNR85795.1"/>
    </source>
</evidence>
<organism evidence="1 2">
    <name type="scientific">Pedobacter riviphilus</name>
    <dbReference type="NCBI Taxonomy" id="2766984"/>
    <lineage>
        <taxon>Bacteria</taxon>
        <taxon>Pseudomonadati</taxon>
        <taxon>Bacteroidota</taxon>
        <taxon>Sphingobacteriia</taxon>
        <taxon>Sphingobacteriales</taxon>
        <taxon>Sphingobacteriaceae</taxon>
        <taxon>Pedobacter</taxon>
    </lineage>
</organism>
<reference evidence="1 2" key="1">
    <citation type="submission" date="2020-09" db="EMBL/GenBank/DDBJ databases">
        <title>Pedobacter sp. SW-16 isolated from soil near Yeocheon.</title>
        <authorList>
            <person name="Im H.S."/>
            <person name="Joung Y."/>
            <person name="Lee S.-S."/>
        </authorList>
    </citation>
    <scope>NUCLEOTIDE SEQUENCE [LARGE SCALE GENOMIC DNA]</scope>
    <source>
        <strain evidence="1 2">SW-16</strain>
    </source>
</reference>
<evidence type="ECO:0008006" key="3">
    <source>
        <dbReference type="Google" id="ProtNLM"/>
    </source>
</evidence>
<accession>A0ABX6TLL9</accession>
<sequence>MGRLFNGVKSGFRTLNIRPSGEVRVNLNDKFELNQSYTFTHYQSNYESTEFNSQTLNYHDARSEVIYRLGQHWVWEKQLDYRYNPNAVPGLLQSYYKWNAAASQISYH</sequence>